<protein>
    <recommendedName>
        <fullName evidence="4">Peptidase S8/S53 domain-containing protein</fullName>
    </recommendedName>
</protein>
<comment type="caution">
    <text evidence="2">The sequence shown here is derived from an EMBL/GenBank/DDBJ whole genome shotgun (WGS) entry which is preliminary data.</text>
</comment>
<reference evidence="2" key="1">
    <citation type="submission" date="2016-10" db="EMBL/GenBank/DDBJ databases">
        <title>Genome sequence of Streptomyces malaysiense MUSC 136.</title>
        <authorList>
            <person name="Lee L.-H."/>
            <person name="Ser H.-L."/>
        </authorList>
    </citation>
    <scope>NUCLEOTIDE SEQUENCE [LARGE SCALE GENOMIC DNA]</scope>
    <source>
        <strain evidence="2">MUSC 136</strain>
    </source>
</reference>
<name>A0A1J4PXT3_9ACTN</name>
<evidence type="ECO:0000313" key="2">
    <source>
        <dbReference type="EMBL" id="OIK25733.1"/>
    </source>
</evidence>
<gene>
    <name evidence="2" type="ORF">VT52_019875</name>
</gene>
<dbReference type="Proteomes" id="UP000034838">
    <property type="component" value="Unassembled WGS sequence"/>
</dbReference>
<sequence length="165" mass="16607">MRTTNTPHICGRRRRAGSAAWATAQADATTPHKVGARTIAAQVAKAHVRTTNACGTAPEKGYASCDALRVTGGTTAFMEKQATIVKGVAPATIKPDATSGTPTGYGSPDLGTAADEAVKPGAKYVSDSYGGTESSSDTNYLCTARSGYDGPTGLGTPEGTAALPG</sequence>
<accession>A0A1J4PXT3</accession>
<evidence type="ECO:0000256" key="1">
    <source>
        <dbReference type="SAM" id="MobiDB-lite"/>
    </source>
</evidence>
<feature type="region of interest" description="Disordered" evidence="1">
    <location>
        <begin position="146"/>
        <end position="165"/>
    </location>
</feature>
<dbReference type="AlphaFoldDB" id="A0A1J4PXT3"/>
<evidence type="ECO:0000313" key="3">
    <source>
        <dbReference type="Proteomes" id="UP000034838"/>
    </source>
</evidence>
<dbReference type="EMBL" id="LBDA02000048">
    <property type="protein sequence ID" value="OIK25733.1"/>
    <property type="molecule type" value="Genomic_DNA"/>
</dbReference>
<organism evidence="2 3">
    <name type="scientific">Streptomyces malaysiense</name>
    <dbReference type="NCBI Taxonomy" id="1428626"/>
    <lineage>
        <taxon>Bacteria</taxon>
        <taxon>Bacillati</taxon>
        <taxon>Actinomycetota</taxon>
        <taxon>Actinomycetes</taxon>
        <taxon>Kitasatosporales</taxon>
        <taxon>Streptomycetaceae</taxon>
        <taxon>Streptomyces</taxon>
    </lineage>
</organism>
<proteinExistence type="predicted"/>
<keyword evidence="3" id="KW-1185">Reference proteome</keyword>
<dbReference type="RefSeq" id="WP_046422576.1">
    <property type="nucleotide sequence ID" value="NZ_LBDA02000048.1"/>
</dbReference>
<evidence type="ECO:0008006" key="4">
    <source>
        <dbReference type="Google" id="ProtNLM"/>
    </source>
</evidence>